<dbReference type="InterPro" id="IPR036390">
    <property type="entry name" value="WH_DNA-bd_sf"/>
</dbReference>
<evidence type="ECO:0000313" key="6">
    <source>
        <dbReference type="EMBL" id="UYF74094.1"/>
    </source>
</evidence>
<keyword evidence="2" id="KW-0238">DNA-binding</keyword>
<dbReference type="GO" id="GO:0003700">
    <property type="term" value="F:DNA-binding transcription factor activity"/>
    <property type="evidence" value="ECO:0007669"/>
    <property type="project" value="TreeGrafter"/>
</dbReference>
<dbReference type="GO" id="GO:0045892">
    <property type="term" value="P:negative regulation of DNA-templated transcription"/>
    <property type="evidence" value="ECO:0007669"/>
    <property type="project" value="TreeGrafter"/>
</dbReference>
<feature type="domain" description="HTH iclR-type" evidence="4">
    <location>
        <begin position="2"/>
        <end position="64"/>
    </location>
</feature>
<name>A0AA46NSB5_9GAMM</name>
<feature type="domain" description="IclR-ED" evidence="5">
    <location>
        <begin position="65"/>
        <end position="253"/>
    </location>
</feature>
<dbReference type="SUPFAM" id="SSF55781">
    <property type="entry name" value="GAF domain-like"/>
    <property type="match status" value="1"/>
</dbReference>
<keyword evidence="1" id="KW-0805">Transcription regulation</keyword>
<dbReference type="InterPro" id="IPR029016">
    <property type="entry name" value="GAF-like_dom_sf"/>
</dbReference>
<dbReference type="InterPro" id="IPR014757">
    <property type="entry name" value="Tscrpt_reg_IclR_C"/>
</dbReference>
<dbReference type="SMART" id="SM00346">
    <property type="entry name" value="HTH_ICLR"/>
    <property type="match status" value="1"/>
</dbReference>
<dbReference type="Proteomes" id="UP001164081">
    <property type="component" value="Chromosome"/>
</dbReference>
<evidence type="ECO:0000313" key="7">
    <source>
        <dbReference type="Proteomes" id="UP001164081"/>
    </source>
</evidence>
<dbReference type="GO" id="GO:0003677">
    <property type="term" value="F:DNA binding"/>
    <property type="evidence" value="ECO:0007669"/>
    <property type="project" value="UniProtKB-KW"/>
</dbReference>
<sequence length="256" mass="28140">MISNTDRSLAILEALLKQVDGCALSQMSVDLDIPKSAMHRILTAMKDMGYIYQDDITQHYKLTLKIASMGLSYLSSRSITETFQPYLNELAETSSELVRLGLIEDEKIIWIGKAQGAKSGLKYDPDSGNVAYLPASACGLAYLSELDQHDFKRLVEREGFEKAQNFGPNSPKNLTELEQMIEASKQRGYGVISDTYELGMSAMAKIIINPQTGQPFGTVSIAGPSVRLSPKRIEELAPALHATSDKIASIINLIHI</sequence>
<dbReference type="AlphaFoldDB" id="A0AA46NSB5"/>
<evidence type="ECO:0000256" key="2">
    <source>
        <dbReference type="ARBA" id="ARBA00023125"/>
    </source>
</evidence>
<dbReference type="InterPro" id="IPR036388">
    <property type="entry name" value="WH-like_DNA-bd_sf"/>
</dbReference>
<dbReference type="InterPro" id="IPR005471">
    <property type="entry name" value="Tscrpt_reg_IclR_N"/>
</dbReference>
<dbReference type="InterPro" id="IPR050707">
    <property type="entry name" value="HTH_MetabolicPath_Reg"/>
</dbReference>
<dbReference type="PROSITE" id="PS51078">
    <property type="entry name" value="ICLR_ED"/>
    <property type="match status" value="1"/>
</dbReference>
<dbReference type="PROSITE" id="PS51077">
    <property type="entry name" value="HTH_ICLR"/>
    <property type="match status" value="1"/>
</dbReference>
<dbReference type="SUPFAM" id="SSF46785">
    <property type="entry name" value="Winged helix' DNA-binding domain"/>
    <property type="match status" value="1"/>
</dbReference>
<evidence type="ECO:0000259" key="5">
    <source>
        <dbReference type="PROSITE" id="PS51078"/>
    </source>
</evidence>
<dbReference type="Gene3D" id="3.30.450.40">
    <property type="match status" value="1"/>
</dbReference>
<evidence type="ECO:0000259" key="4">
    <source>
        <dbReference type="PROSITE" id="PS51077"/>
    </source>
</evidence>
<accession>A0AA46NSB5</accession>
<keyword evidence="3" id="KW-0804">Transcription</keyword>
<dbReference type="Gene3D" id="1.10.10.10">
    <property type="entry name" value="Winged helix-like DNA-binding domain superfamily/Winged helix DNA-binding domain"/>
    <property type="match status" value="1"/>
</dbReference>
<protein>
    <submittedName>
        <fullName evidence="6">IclR family transcriptional regulator</fullName>
    </submittedName>
</protein>
<proteinExistence type="predicted"/>
<organism evidence="6 7">
    <name type="scientific">Acinetobacter ursingii</name>
    <dbReference type="NCBI Taxonomy" id="108980"/>
    <lineage>
        <taxon>Bacteria</taxon>
        <taxon>Pseudomonadati</taxon>
        <taxon>Pseudomonadota</taxon>
        <taxon>Gammaproteobacteria</taxon>
        <taxon>Moraxellales</taxon>
        <taxon>Moraxellaceae</taxon>
        <taxon>Acinetobacter</taxon>
    </lineage>
</organism>
<dbReference type="Pfam" id="PF09339">
    <property type="entry name" value="HTH_IclR"/>
    <property type="match status" value="1"/>
</dbReference>
<gene>
    <name evidence="6" type="ORF">LSO58_09380</name>
</gene>
<dbReference type="EMBL" id="CP089044">
    <property type="protein sequence ID" value="UYF74094.1"/>
    <property type="molecule type" value="Genomic_DNA"/>
</dbReference>
<reference evidence="6" key="1">
    <citation type="journal article" date="2022" name="J Glob Antimicrob Resist">
        <title>Comparative analysis of IMP-4- and OXA-58-containing plasmids of three carbapenemase-producing Acinetobacter ursingii strains in the Netherlands.</title>
        <authorList>
            <person name="Hendrickx A.P.A."/>
            <person name="Schade R.P."/>
            <person name="Landman F."/>
            <person name="Bosch T."/>
            <person name="Schouls L.M."/>
            <person name="van Dijk K."/>
        </authorList>
    </citation>
    <scope>NUCLEOTIDE SEQUENCE</scope>
    <source>
        <strain evidence="6">RIVM_C010761</strain>
    </source>
</reference>
<dbReference type="RefSeq" id="WP_004989041.1">
    <property type="nucleotide sequence ID" value="NZ_BCMC01000027.1"/>
</dbReference>
<evidence type="ECO:0000256" key="1">
    <source>
        <dbReference type="ARBA" id="ARBA00023015"/>
    </source>
</evidence>
<dbReference type="Pfam" id="PF01614">
    <property type="entry name" value="IclR_C"/>
    <property type="match status" value="1"/>
</dbReference>
<evidence type="ECO:0000256" key="3">
    <source>
        <dbReference type="ARBA" id="ARBA00023163"/>
    </source>
</evidence>
<dbReference type="PANTHER" id="PTHR30136">
    <property type="entry name" value="HELIX-TURN-HELIX TRANSCRIPTIONAL REGULATOR, ICLR FAMILY"/>
    <property type="match status" value="1"/>
</dbReference>
<dbReference type="PANTHER" id="PTHR30136:SF35">
    <property type="entry name" value="HTH-TYPE TRANSCRIPTIONAL REGULATOR RV1719"/>
    <property type="match status" value="1"/>
</dbReference>